<evidence type="ECO:0000256" key="1">
    <source>
        <dbReference type="SAM" id="SignalP"/>
    </source>
</evidence>
<accession>A0A4Q9HXH6</accession>
<keyword evidence="3" id="KW-1185">Reference proteome</keyword>
<dbReference type="AlphaFoldDB" id="A0A4Q9HXH6"/>
<feature type="chain" id="PRO_5020299945" evidence="1">
    <location>
        <begin position="51"/>
        <end position="153"/>
    </location>
</feature>
<gene>
    <name evidence="2" type="ORF">EYS09_09255</name>
</gene>
<name>A0A4Q9HXH6_STRKA</name>
<dbReference type="Proteomes" id="UP000292452">
    <property type="component" value="Unassembled WGS sequence"/>
</dbReference>
<dbReference type="EMBL" id="SIXH01000058">
    <property type="protein sequence ID" value="TBO59953.1"/>
    <property type="molecule type" value="Genomic_DNA"/>
</dbReference>
<reference evidence="2 3" key="1">
    <citation type="submission" date="2019-02" db="EMBL/GenBank/DDBJ databases">
        <title>Draft Genome Sequence of Streptomyces sp. AM-2504, identified by 16S rRNA comparative analysis as a Streptomyces Kasugaensis strain.</title>
        <authorList>
            <person name="Napolioni V."/>
            <person name="Giuliodori A.M."/>
            <person name="Spurio R."/>
            <person name="Fabbretti A."/>
        </authorList>
    </citation>
    <scope>NUCLEOTIDE SEQUENCE [LARGE SCALE GENOMIC DNA]</scope>
    <source>
        <strain evidence="2 3">AM-2504</strain>
    </source>
</reference>
<organism evidence="2 3">
    <name type="scientific">Streptomyces kasugaensis</name>
    <dbReference type="NCBI Taxonomy" id="1946"/>
    <lineage>
        <taxon>Bacteria</taxon>
        <taxon>Bacillati</taxon>
        <taxon>Actinomycetota</taxon>
        <taxon>Actinomycetes</taxon>
        <taxon>Kitasatosporales</taxon>
        <taxon>Streptomycetaceae</taxon>
        <taxon>Streptomyces</taxon>
    </lineage>
</organism>
<keyword evidence="1" id="KW-0732">Signal</keyword>
<sequence length="153" mass="16002">MQINENVTVGNFPAKPRRGSARKRTFFSSLATLALASAAALGISPGVAYAGDATIYTGDSGPGGKLIFQANGDNAWVCDIKADSNIVYGWASYTAANGKKEYALMHDADGANGNCAQLPTSDMKEGSNVLLEVCLRANLDSPTKYCNTRTATA</sequence>
<protein>
    <submittedName>
        <fullName evidence="2">Uncharacterized protein</fullName>
    </submittedName>
</protein>
<evidence type="ECO:0000313" key="3">
    <source>
        <dbReference type="Proteomes" id="UP000292452"/>
    </source>
</evidence>
<dbReference type="RefSeq" id="WP_131122858.1">
    <property type="nucleotide sequence ID" value="NZ_SIXH01000058.1"/>
</dbReference>
<evidence type="ECO:0000313" key="2">
    <source>
        <dbReference type="EMBL" id="TBO59953.1"/>
    </source>
</evidence>
<feature type="signal peptide" evidence="1">
    <location>
        <begin position="1"/>
        <end position="50"/>
    </location>
</feature>
<comment type="caution">
    <text evidence="2">The sequence shown here is derived from an EMBL/GenBank/DDBJ whole genome shotgun (WGS) entry which is preliminary data.</text>
</comment>
<proteinExistence type="predicted"/>